<evidence type="ECO:0000256" key="3">
    <source>
        <dbReference type="ARBA" id="ARBA00022840"/>
    </source>
</evidence>
<proteinExistence type="predicted"/>
<evidence type="ECO:0000259" key="4">
    <source>
        <dbReference type="PROSITE" id="PS50893"/>
    </source>
</evidence>
<keyword evidence="2" id="KW-0547">Nucleotide-binding</keyword>
<evidence type="ECO:0000313" key="6">
    <source>
        <dbReference type="Proteomes" id="UP000611762"/>
    </source>
</evidence>
<organism evidence="5 6">
    <name type="scientific">Congzhengia minquanensis</name>
    <dbReference type="NCBI Taxonomy" id="2763657"/>
    <lineage>
        <taxon>Bacteria</taxon>
        <taxon>Bacillati</taxon>
        <taxon>Bacillota</taxon>
        <taxon>Clostridia</taxon>
        <taxon>Eubacteriales</taxon>
        <taxon>Oscillospiraceae</taxon>
        <taxon>Congzhengia</taxon>
    </lineage>
</organism>
<dbReference type="PANTHER" id="PTHR42939">
    <property type="entry name" value="ABC TRANSPORTER ATP-BINDING PROTEIN ALBC-RELATED"/>
    <property type="match status" value="1"/>
</dbReference>
<accession>A0A926DNI5</accession>
<dbReference type="InterPro" id="IPR027417">
    <property type="entry name" value="P-loop_NTPase"/>
</dbReference>
<evidence type="ECO:0000256" key="1">
    <source>
        <dbReference type="ARBA" id="ARBA00022448"/>
    </source>
</evidence>
<protein>
    <submittedName>
        <fullName evidence="5">ABC transporter ATP-binding protein</fullName>
    </submittedName>
</protein>
<dbReference type="PANTHER" id="PTHR42939:SF1">
    <property type="entry name" value="ABC TRANSPORTER ATP-BINDING PROTEIN ALBC-RELATED"/>
    <property type="match status" value="1"/>
</dbReference>
<dbReference type="InterPro" id="IPR003593">
    <property type="entry name" value="AAA+_ATPase"/>
</dbReference>
<comment type="caution">
    <text evidence="5">The sequence shown here is derived from an EMBL/GenBank/DDBJ whole genome shotgun (WGS) entry which is preliminary data.</text>
</comment>
<dbReference type="Pfam" id="PF00005">
    <property type="entry name" value="ABC_tran"/>
    <property type="match status" value="1"/>
</dbReference>
<feature type="domain" description="ABC transporter" evidence="4">
    <location>
        <begin position="2"/>
        <end position="227"/>
    </location>
</feature>
<dbReference type="InterPro" id="IPR003439">
    <property type="entry name" value="ABC_transporter-like_ATP-bd"/>
</dbReference>
<dbReference type="Proteomes" id="UP000611762">
    <property type="component" value="Unassembled WGS sequence"/>
</dbReference>
<evidence type="ECO:0000313" key="5">
    <source>
        <dbReference type="EMBL" id="MBC8540952.1"/>
    </source>
</evidence>
<dbReference type="GO" id="GO:0005524">
    <property type="term" value="F:ATP binding"/>
    <property type="evidence" value="ECO:0007669"/>
    <property type="project" value="UniProtKB-KW"/>
</dbReference>
<dbReference type="InterPro" id="IPR051782">
    <property type="entry name" value="ABC_Transporter_VariousFunc"/>
</dbReference>
<reference evidence="5" key="1">
    <citation type="submission" date="2020-08" db="EMBL/GenBank/DDBJ databases">
        <title>Genome public.</title>
        <authorList>
            <person name="Liu C."/>
            <person name="Sun Q."/>
        </authorList>
    </citation>
    <scope>NUCLEOTIDE SEQUENCE</scope>
    <source>
        <strain evidence="5">H8</strain>
    </source>
</reference>
<keyword evidence="3 5" id="KW-0067">ATP-binding</keyword>
<dbReference type="CDD" id="cd03230">
    <property type="entry name" value="ABC_DR_subfamily_A"/>
    <property type="match status" value="1"/>
</dbReference>
<gene>
    <name evidence="5" type="ORF">H8698_08185</name>
</gene>
<name>A0A926DNI5_9FIRM</name>
<sequence>MIEVKNVTKVFEDTKALDNLCLHVKKGTVYGLIGPNGAGKTTIIKHLTGVYKQDAGEVLIDGNNVYENIKLKNKTICIGDDLYFFPTYTIADMAKFYAGLYPDWDWVRYESLKEVFKIDTKRRVRKLSKGMQKQVAFWLGICTKPDVMILDEPVDGLDPVMRRNVWKLMLQDVAERDITVLVSSHNLRELEDVCDHVGIMFGGKIVLEKSLDDAKGNIHKVQAAFSGFMPDELTQELNVLHSEQFGSVYSLIIKGDSGEIKNKIAAYSPLLCDILPLTLEEVFIYELGGIGYESANILL</sequence>
<keyword evidence="1" id="KW-0813">Transport</keyword>
<dbReference type="RefSeq" id="WP_249312747.1">
    <property type="nucleotide sequence ID" value="NZ_JACRSU010000003.1"/>
</dbReference>
<dbReference type="SMART" id="SM00382">
    <property type="entry name" value="AAA"/>
    <property type="match status" value="1"/>
</dbReference>
<dbReference type="EMBL" id="JACRSU010000003">
    <property type="protein sequence ID" value="MBC8540952.1"/>
    <property type="molecule type" value="Genomic_DNA"/>
</dbReference>
<dbReference type="PROSITE" id="PS50893">
    <property type="entry name" value="ABC_TRANSPORTER_2"/>
    <property type="match status" value="1"/>
</dbReference>
<dbReference type="SUPFAM" id="SSF52540">
    <property type="entry name" value="P-loop containing nucleoside triphosphate hydrolases"/>
    <property type="match status" value="1"/>
</dbReference>
<dbReference type="GO" id="GO:0016887">
    <property type="term" value="F:ATP hydrolysis activity"/>
    <property type="evidence" value="ECO:0007669"/>
    <property type="project" value="InterPro"/>
</dbReference>
<dbReference type="AlphaFoldDB" id="A0A926DNI5"/>
<keyword evidence="6" id="KW-1185">Reference proteome</keyword>
<dbReference type="Gene3D" id="3.40.50.300">
    <property type="entry name" value="P-loop containing nucleotide triphosphate hydrolases"/>
    <property type="match status" value="1"/>
</dbReference>
<evidence type="ECO:0000256" key="2">
    <source>
        <dbReference type="ARBA" id="ARBA00022741"/>
    </source>
</evidence>